<dbReference type="InterPro" id="IPR050306">
    <property type="entry name" value="PfkB_Carbo_kinase"/>
</dbReference>
<dbReference type="GO" id="GO:0006000">
    <property type="term" value="P:fructose metabolic process"/>
    <property type="evidence" value="ECO:0007669"/>
    <property type="project" value="UniProtKB-ARBA"/>
</dbReference>
<dbReference type="PRINTS" id="PR00990">
    <property type="entry name" value="RIBOKINASE"/>
</dbReference>
<dbReference type="Gene3D" id="3.40.1190.20">
    <property type="match status" value="1"/>
</dbReference>
<evidence type="ECO:0000256" key="5">
    <source>
        <dbReference type="ARBA" id="ARBA00022840"/>
    </source>
</evidence>
<evidence type="ECO:0000256" key="2">
    <source>
        <dbReference type="ARBA" id="ARBA00022679"/>
    </source>
</evidence>
<evidence type="ECO:0000259" key="6">
    <source>
        <dbReference type="Pfam" id="PF00294"/>
    </source>
</evidence>
<protein>
    <submittedName>
        <fullName evidence="7">Fructokinase</fullName>
    </submittedName>
</protein>
<dbReference type="SUPFAM" id="SSF53613">
    <property type="entry name" value="Ribokinase-like"/>
    <property type="match status" value="1"/>
</dbReference>
<evidence type="ECO:0000256" key="3">
    <source>
        <dbReference type="ARBA" id="ARBA00022741"/>
    </source>
</evidence>
<feature type="domain" description="Carbohydrate kinase PfkB" evidence="6">
    <location>
        <begin position="14"/>
        <end position="316"/>
    </location>
</feature>
<dbReference type="InterPro" id="IPR002139">
    <property type="entry name" value="Ribo/fructo_kinase"/>
</dbReference>
<name>A0A9W6VRN9_9ACTN</name>
<sequence length="329" mass="34164">MPSDETPERRHQVVAVAGEAVADLVADQPGGAYVAVPGGSPANVAVGLARLGTPTRMVARIGADPLGRALRDHLTANAVGTETVVTAHEPSSLALVHHDADGVPSFDLRIQGTADWQWTEEEAAGLRLGDLAALHVGSLALVMPPGADVLAALARRMRSVATISYDPNCRPAVMEGVPDARVRVEPLLRLADVVKLSDADLDWLRPGCGPEELTEELLSAGVSVVAVTYGARGSVVAGRRCPPRRVPAYRVDVVDTVGAGDSYMSTVLAGLGRRGLLGAGRRDALAALDAPDLVAVFDEAARAAALTCSRRGADPPTRAELDAFHPTTG</sequence>
<proteinExistence type="inferred from homology"/>
<dbReference type="RefSeq" id="WP_285566177.1">
    <property type="nucleotide sequence ID" value="NZ_BSTK01000001.1"/>
</dbReference>
<evidence type="ECO:0000313" key="7">
    <source>
        <dbReference type="EMBL" id="GLY82478.1"/>
    </source>
</evidence>
<evidence type="ECO:0000256" key="4">
    <source>
        <dbReference type="ARBA" id="ARBA00022777"/>
    </source>
</evidence>
<accession>A0A9W6VRN9</accession>
<dbReference type="InterPro" id="IPR002173">
    <property type="entry name" value="Carboh/pur_kinase_PfkB_CS"/>
</dbReference>
<dbReference type="InterPro" id="IPR029056">
    <property type="entry name" value="Ribokinase-like"/>
</dbReference>
<comment type="caution">
    <text evidence="7">The sequence shown here is derived from an EMBL/GenBank/DDBJ whole genome shotgun (WGS) entry which is preliminary data.</text>
</comment>
<dbReference type="Proteomes" id="UP001165074">
    <property type="component" value="Unassembled WGS sequence"/>
</dbReference>
<reference evidence="7" key="1">
    <citation type="submission" date="2023-03" db="EMBL/GenBank/DDBJ databases">
        <title>Actinoallomurus iriomotensis NBRC 103684.</title>
        <authorList>
            <person name="Ichikawa N."/>
            <person name="Sato H."/>
            <person name="Tonouchi N."/>
        </authorList>
    </citation>
    <scope>NUCLEOTIDE SEQUENCE</scope>
    <source>
        <strain evidence="7">NBRC 103684</strain>
    </source>
</reference>
<evidence type="ECO:0000313" key="8">
    <source>
        <dbReference type="Proteomes" id="UP001165074"/>
    </source>
</evidence>
<organism evidence="7 8">
    <name type="scientific">Actinoallomurus iriomotensis</name>
    <dbReference type="NCBI Taxonomy" id="478107"/>
    <lineage>
        <taxon>Bacteria</taxon>
        <taxon>Bacillati</taxon>
        <taxon>Actinomycetota</taxon>
        <taxon>Actinomycetes</taxon>
        <taxon>Streptosporangiales</taxon>
        <taxon>Thermomonosporaceae</taxon>
        <taxon>Actinoallomurus</taxon>
    </lineage>
</organism>
<gene>
    <name evidence="7" type="ORF">Airi02_004100</name>
</gene>
<dbReference type="PROSITE" id="PS00583">
    <property type="entry name" value="PFKB_KINASES_1"/>
    <property type="match status" value="1"/>
</dbReference>
<dbReference type="InterPro" id="IPR011611">
    <property type="entry name" value="PfkB_dom"/>
</dbReference>
<keyword evidence="4" id="KW-0418">Kinase</keyword>
<comment type="similarity">
    <text evidence="1">Belongs to the carbohydrate kinase PfkB family.</text>
</comment>
<dbReference type="Pfam" id="PF00294">
    <property type="entry name" value="PfkB"/>
    <property type="match status" value="1"/>
</dbReference>
<dbReference type="EMBL" id="BSTK01000001">
    <property type="protein sequence ID" value="GLY82478.1"/>
    <property type="molecule type" value="Genomic_DNA"/>
</dbReference>
<evidence type="ECO:0000256" key="1">
    <source>
        <dbReference type="ARBA" id="ARBA00010688"/>
    </source>
</evidence>
<keyword evidence="2" id="KW-0808">Transferase</keyword>
<dbReference type="AlphaFoldDB" id="A0A9W6VRN9"/>
<dbReference type="CDD" id="cd01167">
    <property type="entry name" value="bac_FRK"/>
    <property type="match status" value="1"/>
</dbReference>
<dbReference type="PANTHER" id="PTHR43085:SF1">
    <property type="entry name" value="PSEUDOURIDINE KINASE-RELATED"/>
    <property type="match status" value="1"/>
</dbReference>
<keyword evidence="3" id="KW-0547">Nucleotide-binding</keyword>
<dbReference type="GO" id="GO:0005524">
    <property type="term" value="F:ATP binding"/>
    <property type="evidence" value="ECO:0007669"/>
    <property type="project" value="UniProtKB-KW"/>
</dbReference>
<keyword evidence="5" id="KW-0067">ATP-binding</keyword>
<dbReference type="GO" id="GO:0008865">
    <property type="term" value="F:fructokinase activity"/>
    <property type="evidence" value="ECO:0007669"/>
    <property type="project" value="UniProtKB-ARBA"/>
</dbReference>
<dbReference type="PANTHER" id="PTHR43085">
    <property type="entry name" value="HEXOKINASE FAMILY MEMBER"/>
    <property type="match status" value="1"/>
</dbReference>
<keyword evidence="8" id="KW-1185">Reference proteome</keyword>